<evidence type="ECO:0000256" key="5">
    <source>
        <dbReference type="ARBA" id="ARBA00022942"/>
    </source>
</evidence>
<evidence type="ECO:0000259" key="9">
    <source>
        <dbReference type="PROSITE" id="PS50250"/>
    </source>
</evidence>
<dbReference type="Pfam" id="PF22037">
    <property type="entry name" value="PSD13_N"/>
    <property type="match status" value="1"/>
</dbReference>
<evidence type="ECO:0000256" key="6">
    <source>
        <dbReference type="ARBA" id="ARBA00029749"/>
    </source>
</evidence>
<dbReference type="GO" id="GO:0000502">
    <property type="term" value="C:proteasome complex"/>
    <property type="evidence" value="ECO:0007669"/>
    <property type="project" value="UniProtKB-KW"/>
</dbReference>
<keyword evidence="10" id="KW-1185">Reference proteome</keyword>
<feature type="domain" description="PCI" evidence="9">
    <location>
        <begin position="170"/>
        <end position="337"/>
    </location>
</feature>
<dbReference type="Pfam" id="PF01399">
    <property type="entry name" value="PCI"/>
    <property type="match status" value="1"/>
</dbReference>
<proteinExistence type="inferred from homology"/>
<dbReference type="SUPFAM" id="SSF46785">
    <property type="entry name" value="Winged helix' DNA-binding domain"/>
    <property type="match status" value="1"/>
</dbReference>
<evidence type="ECO:0000256" key="2">
    <source>
        <dbReference type="ARBA" id="ARBA00006207"/>
    </source>
</evidence>
<comment type="function">
    <text evidence="1">Component of the 26S proteasome, a multiprotein complex involved in the ATP-dependent degradation of ubiquitinated proteins. This complex plays a key role in the maintenance of protein homeostasis by removing misfolded or damaged proteins, which could impair cellular functions, and by removing proteins whose functions are no longer required. Therefore, the proteasome participates in numerous cellular processes, including cell cycle progression, apoptosis, or DNA damage repair.</text>
</comment>
<dbReference type="InterPro" id="IPR000717">
    <property type="entry name" value="PCI_dom"/>
</dbReference>
<evidence type="ECO:0000256" key="3">
    <source>
        <dbReference type="ARBA" id="ARBA00011441"/>
    </source>
</evidence>
<protein>
    <recommendedName>
        <fullName evidence="4">26S proteasome non-ATPase regulatory subunit 13</fullName>
    </recommendedName>
    <alternativeName>
        <fullName evidence="6">26S proteasome regulatory subunit RPN9</fullName>
    </alternativeName>
    <alternativeName>
        <fullName evidence="8">26S proteasome regulatory subunit S11</fullName>
    </alternativeName>
    <alternativeName>
        <fullName evidence="7">26S proteasome regulatory subunit p40.5</fullName>
    </alternativeName>
</protein>
<comment type="similarity">
    <text evidence="2">Belongs to the proteasome subunit S11 family.</text>
</comment>
<evidence type="ECO:0000256" key="8">
    <source>
        <dbReference type="ARBA" id="ARBA00032323"/>
    </source>
</evidence>
<sequence length="376" mass="43546">MIDVKGYLMHMSSTSKLGDRWSVLQQFYEKRLWHELTVELLSFIKDDYFKTNKGLIEIYENFLSDFEHRINHLSLVEMIIIISQEVTDYDKATELFKKTQDKVKNTKEANILCLTSIGLLHLKANKLEETKSVIKEAQNLLDTLDGITTVHGRFYDLSSTYSKITGQFNEYYRDALRFLGCMDISTLEEKDLQQRAFNLSLAALLGNEVYNFGELLAHEVLQHLKKTDFAWLIDVLFAFNSGDIQKFIDLKPFWSKQPDLAVNENALLQKITLLSLMELTFKRKSNDRSFTFDLISQESHLPKGEVELLVMKALSFGLIKGFIDQVDEVVHVTWVQPRVLDTNQIRTLRDLLGNWSEKVKNSVYLIETQAPELLVT</sequence>
<dbReference type="RefSeq" id="XP_065669033.1">
    <property type="nucleotide sequence ID" value="XM_065812961.1"/>
</dbReference>
<organism evidence="10 11">
    <name type="scientific">Hydra vulgaris</name>
    <name type="common">Hydra</name>
    <name type="synonym">Hydra attenuata</name>
    <dbReference type="NCBI Taxonomy" id="6087"/>
    <lineage>
        <taxon>Eukaryota</taxon>
        <taxon>Metazoa</taxon>
        <taxon>Cnidaria</taxon>
        <taxon>Hydrozoa</taxon>
        <taxon>Hydroidolina</taxon>
        <taxon>Anthoathecata</taxon>
        <taxon>Aplanulata</taxon>
        <taxon>Hydridae</taxon>
        <taxon>Hydra</taxon>
    </lineage>
</organism>
<dbReference type="Proteomes" id="UP001652625">
    <property type="component" value="Chromosome 12"/>
</dbReference>
<dbReference type="InterPro" id="IPR035298">
    <property type="entry name" value="PSMD13"/>
</dbReference>
<dbReference type="SMART" id="SM00088">
    <property type="entry name" value="PINT"/>
    <property type="match status" value="1"/>
</dbReference>
<keyword evidence="5 11" id="KW-0647">Proteasome</keyword>
<reference evidence="11" key="1">
    <citation type="submission" date="2025-08" db="UniProtKB">
        <authorList>
            <consortium name="RefSeq"/>
        </authorList>
    </citation>
    <scope>IDENTIFICATION</scope>
</reference>
<accession>A0ABM4D427</accession>
<evidence type="ECO:0000256" key="7">
    <source>
        <dbReference type="ARBA" id="ARBA00031303"/>
    </source>
</evidence>
<dbReference type="GeneID" id="100211422"/>
<evidence type="ECO:0000256" key="4">
    <source>
        <dbReference type="ARBA" id="ARBA00015732"/>
    </source>
</evidence>
<name>A0ABM4D427_HYDVU</name>
<evidence type="ECO:0000313" key="11">
    <source>
        <dbReference type="RefSeq" id="XP_065669033.1"/>
    </source>
</evidence>
<gene>
    <name evidence="11" type="primary">LOC100211422</name>
</gene>
<dbReference type="InterPro" id="IPR036390">
    <property type="entry name" value="WH_DNA-bd_sf"/>
</dbReference>
<dbReference type="PANTHER" id="PTHR10539">
    <property type="entry name" value="26S PROTEASOME NON-ATPASE REGULATORY SUBUNIT 13"/>
    <property type="match status" value="1"/>
</dbReference>
<dbReference type="PANTHER" id="PTHR10539:SF0">
    <property type="entry name" value="26S PROTEASOME NON-ATPASE REGULATORY SUBUNIT 13"/>
    <property type="match status" value="1"/>
</dbReference>
<evidence type="ECO:0000313" key="10">
    <source>
        <dbReference type="Proteomes" id="UP001652625"/>
    </source>
</evidence>
<evidence type="ECO:0000256" key="1">
    <source>
        <dbReference type="ARBA" id="ARBA00002362"/>
    </source>
</evidence>
<dbReference type="InterPro" id="IPR054179">
    <property type="entry name" value="PSD13_N"/>
</dbReference>
<comment type="subunit">
    <text evidence="3">Component of the 19S proteasome regulatory particle complex. The 26S proteasome consists of a 20S core particle (CP) and two 19S regulatory subunits (RP). The regulatory particle is made of a lid composed of 9 subunits including PSMD13, a base containing 6 ATPases and few additional components.</text>
</comment>
<dbReference type="PROSITE" id="PS50250">
    <property type="entry name" value="PCI"/>
    <property type="match status" value="1"/>
</dbReference>